<sequence>MSERNIAGTAPAGATALAALAKARAILEAHGPQLATDPEQARLLGEYHQEILRSHGLMLAKLVFADCEVCAGVDGGVSCCFEGAEDWYYPLLLLANLLMGVEPSLERRRAGDCLFNGRLGCELPARYGICLNFFCPDLCARLGEADLLLLRRAVGRELEAGRLWEEFVGRWLMAHGDRSWI</sequence>
<keyword evidence="2" id="KW-1185">Reference proteome</keyword>
<dbReference type="KEGG" id="dmp:FAK_07080"/>
<evidence type="ECO:0000313" key="1">
    <source>
        <dbReference type="EMBL" id="BEQ13642.1"/>
    </source>
</evidence>
<evidence type="ECO:0000313" key="2">
    <source>
        <dbReference type="Proteomes" id="UP001366166"/>
    </source>
</evidence>
<gene>
    <name evidence="1" type="ORF">FAK_07080</name>
</gene>
<organism evidence="1 2">
    <name type="scientific">Desulfoferula mesophila</name>
    <dbReference type="NCBI Taxonomy" id="3058419"/>
    <lineage>
        <taxon>Bacteria</taxon>
        <taxon>Pseudomonadati</taxon>
        <taxon>Thermodesulfobacteriota</taxon>
        <taxon>Desulfarculia</taxon>
        <taxon>Desulfarculales</taxon>
        <taxon>Desulfarculaceae</taxon>
        <taxon>Desulfoferula</taxon>
    </lineage>
</organism>
<dbReference type="AlphaFoldDB" id="A0AAU9EAP5"/>
<name>A0AAU9EAP5_9BACT</name>
<protein>
    <submittedName>
        <fullName evidence="1">Uncharacterized protein</fullName>
    </submittedName>
</protein>
<accession>A0AAU9EAP5</accession>
<dbReference type="Proteomes" id="UP001366166">
    <property type="component" value="Chromosome"/>
</dbReference>
<dbReference type="RefSeq" id="WP_338605395.1">
    <property type="nucleotide sequence ID" value="NZ_AP028679.1"/>
</dbReference>
<dbReference type="EMBL" id="AP028679">
    <property type="protein sequence ID" value="BEQ13642.1"/>
    <property type="molecule type" value="Genomic_DNA"/>
</dbReference>
<proteinExistence type="predicted"/>
<reference evidence="2" key="1">
    <citation type="journal article" date="2023" name="Arch. Microbiol.">
        <title>Desulfoferula mesophilus gen. nov. sp. nov., a mesophilic sulfate-reducing bacterium isolated from a brackish lake sediment.</title>
        <authorList>
            <person name="Watanabe T."/>
            <person name="Yabe T."/>
            <person name="Tsuji J.M."/>
            <person name="Fukui M."/>
        </authorList>
    </citation>
    <scope>NUCLEOTIDE SEQUENCE [LARGE SCALE GENOMIC DNA]</scope>
    <source>
        <strain evidence="2">12FAK</strain>
    </source>
</reference>